<evidence type="ECO:0000256" key="5">
    <source>
        <dbReference type="ARBA" id="ARBA00022970"/>
    </source>
</evidence>
<evidence type="ECO:0000259" key="6">
    <source>
        <dbReference type="PROSITE" id="PS50893"/>
    </source>
</evidence>
<dbReference type="InterPro" id="IPR027417">
    <property type="entry name" value="P-loop_NTPase"/>
</dbReference>
<evidence type="ECO:0000256" key="4">
    <source>
        <dbReference type="ARBA" id="ARBA00022840"/>
    </source>
</evidence>
<dbReference type="PANTHER" id="PTHR43820">
    <property type="entry name" value="HIGH-AFFINITY BRANCHED-CHAIN AMINO ACID TRANSPORT ATP-BINDING PROTEIN LIVF"/>
    <property type="match status" value="1"/>
</dbReference>
<evidence type="ECO:0000313" key="7">
    <source>
        <dbReference type="EMBL" id="XBS71003.1"/>
    </source>
</evidence>
<dbReference type="SUPFAM" id="SSF52540">
    <property type="entry name" value="P-loop containing nucleoside triphosphate hydrolases"/>
    <property type="match status" value="1"/>
</dbReference>
<accession>A0AAU7QD41</accession>
<keyword evidence="4 7" id="KW-0067">ATP-binding</keyword>
<dbReference type="PANTHER" id="PTHR43820:SF5">
    <property type="entry name" value="HIGH-AFFINITY BRANCHED-CHAIN AMINO ACID TRANSPORT ATP-BINDING PROTEIN"/>
    <property type="match status" value="1"/>
</dbReference>
<dbReference type="PROSITE" id="PS50893">
    <property type="entry name" value="ABC_TRANSPORTER_2"/>
    <property type="match status" value="1"/>
</dbReference>
<comment type="similarity">
    <text evidence="1">Belongs to the ABC transporter superfamily.</text>
</comment>
<dbReference type="CDD" id="cd03224">
    <property type="entry name" value="ABC_TM1139_LivF_branched"/>
    <property type="match status" value="1"/>
</dbReference>
<keyword evidence="2" id="KW-0813">Transport</keyword>
<organism evidence="7">
    <name type="scientific">Acerihabitans sp. KWT182</name>
    <dbReference type="NCBI Taxonomy" id="3157919"/>
    <lineage>
        <taxon>Bacteria</taxon>
        <taxon>Pseudomonadati</taxon>
        <taxon>Pseudomonadota</taxon>
        <taxon>Gammaproteobacteria</taxon>
        <taxon>Enterobacterales</taxon>
        <taxon>Pectobacteriaceae</taxon>
        <taxon>Acerihabitans</taxon>
    </lineage>
</organism>
<dbReference type="Pfam" id="PF00005">
    <property type="entry name" value="ABC_tran"/>
    <property type="match status" value="1"/>
</dbReference>
<dbReference type="GO" id="GO:0016887">
    <property type="term" value="F:ATP hydrolysis activity"/>
    <property type="evidence" value="ECO:0007669"/>
    <property type="project" value="InterPro"/>
</dbReference>
<dbReference type="SMART" id="SM00382">
    <property type="entry name" value="AAA"/>
    <property type="match status" value="1"/>
</dbReference>
<dbReference type="EMBL" id="CP157947">
    <property type="protein sequence ID" value="XBS71003.1"/>
    <property type="molecule type" value="Genomic_DNA"/>
</dbReference>
<dbReference type="Gene3D" id="3.40.50.300">
    <property type="entry name" value="P-loop containing nucleotide triphosphate hydrolases"/>
    <property type="match status" value="1"/>
</dbReference>
<keyword evidence="3" id="KW-0547">Nucleotide-binding</keyword>
<proteinExistence type="inferred from homology"/>
<evidence type="ECO:0000256" key="2">
    <source>
        <dbReference type="ARBA" id="ARBA00022448"/>
    </source>
</evidence>
<dbReference type="InterPro" id="IPR052156">
    <property type="entry name" value="BCAA_Transport_ATP-bd_LivF"/>
</dbReference>
<dbReference type="GO" id="GO:0015658">
    <property type="term" value="F:branched-chain amino acid transmembrane transporter activity"/>
    <property type="evidence" value="ECO:0007669"/>
    <property type="project" value="TreeGrafter"/>
</dbReference>
<protein>
    <submittedName>
        <fullName evidence="7">ATP-binding cassette domain-containing protein</fullName>
    </submittedName>
</protein>
<dbReference type="GO" id="GO:0005524">
    <property type="term" value="F:ATP binding"/>
    <property type="evidence" value="ECO:0007669"/>
    <property type="project" value="UniProtKB-KW"/>
</dbReference>
<gene>
    <name evidence="7" type="ORF">ABK905_08315</name>
</gene>
<keyword evidence="5" id="KW-0029">Amino-acid transport</keyword>
<evidence type="ECO:0000256" key="1">
    <source>
        <dbReference type="ARBA" id="ARBA00005417"/>
    </source>
</evidence>
<name>A0AAU7QD41_9GAMM</name>
<feature type="domain" description="ABC transporter" evidence="6">
    <location>
        <begin position="2"/>
        <end position="236"/>
    </location>
</feature>
<sequence length="236" mass="26175">MLRLQAVNQFYGLKHILRDISLELPRGQCTYLLGRNGVGKTTLINCIMGHLPVSSGSVSWQLNGQPELDLLLYPVEERAALGIGYVPQGRQVFSQLSVDENLRVALMAGRNTTNRIPPMVYELFPQLYGMRHHRAGDLTGSGQQQLAIARALVLEPELLILDEPTGGFLPTVVAEIGRNIRRLQQEFGLTLLVVEQQLPFTPLADDRFCLLEGGCNVAEGRLEQLDDSLIQTYLAV</sequence>
<dbReference type="InterPro" id="IPR003439">
    <property type="entry name" value="ABC_transporter-like_ATP-bd"/>
</dbReference>
<evidence type="ECO:0000256" key="3">
    <source>
        <dbReference type="ARBA" id="ARBA00022741"/>
    </source>
</evidence>
<reference evidence="7" key="1">
    <citation type="submission" date="2024-06" db="EMBL/GenBank/DDBJ databases">
        <authorList>
            <person name="Coelho C."/>
            <person name="Bento M."/>
            <person name="Garcia E."/>
            <person name="Camelo A."/>
            <person name="Brandao I."/>
            <person name="Espirito Santo C."/>
            <person name="Trovao J."/>
            <person name="Verissimo A."/>
            <person name="Costa J."/>
            <person name="Tiago I."/>
        </authorList>
    </citation>
    <scope>NUCLEOTIDE SEQUENCE</scope>
    <source>
        <strain evidence="7">KWT182</strain>
    </source>
</reference>
<dbReference type="InterPro" id="IPR003593">
    <property type="entry name" value="AAA+_ATPase"/>
</dbReference>
<dbReference type="AlphaFoldDB" id="A0AAU7QD41"/>
<dbReference type="GO" id="GO:0015807">
    <property type="term" value="P:L-amino acid transport"/>
    <property type="evidence" value="ECO:0007669"/>
    <property type="project" value="TreeGrafter"/>
</dbReference>